<gene>
    <name evidence="1" type="ORF">CK497_00445</name>
</gene>
<dbReference type="EMBL" id="NSKA01000001">
    <property type="protein sequence ID" value="PAU73121.1"/>
    <property type="molecule type" value="Genomic_DNA"/>
</dbReference>
<sequence>MTINQEASSTEDGKLNGLLSKFDDAVRLLSQAPAFSKPAKLPRVMDTARRILMQEGGCAALEARAADFESAGVFAGSDWETPQFLVPTLTTFSLKSPDANVVVIEALSELRLLAVAKGDYLHALVSQEHAHHYLTQVMAINLWLLFNAPSEAERETQGRLATIPRQLFQHLADRIGYEHVIDQLIDEIWRILKQRPIQVDAIKQMITQIALCQVNPAIDLGASGQGADRLVSSLFGPTQACREDPGVELYRERLERMDNAALQAESTGFARAMHDTGLVSPYHTILMRYLLEEGDHLLSEALGLSSTGRDCLLCYRELVHALIRGGVYPATAQAVYGLALLLERGILYQPPVAPAMWRQLNLKLSEWSEARLNLAYGEDASPRARLIEGVLCMLGLPLGVGQGNNPTCQSARALSMWAYNDPDYLLQMVAWAARDDEIIMHFEGQPISSMESASGVASELPMDLDPASLIVVPHLDRIYAEMGRRCIGREGDPHRWVNPEFHGWWSGRGFSINVDVATGQLSGVDSFIRHFYASYHPYYNGNQPLIHPQPAGIAVTDSAARFIGWHAITILRASLDPNDVMRIYFYNPNNDSGQDWGDGVKVSTSGNGERFGEASLPFAQFTSRLYIYHYDPLERGELATVTEEELESVKGYLHRSWGASRLPPTELQADKGPHTP</sequence>
<proteinExistence type="predicted"/>
<dbReference type="Proteomes" id="UP000218675">
    <property type="component" value="Unassembled WGS sequence"/>
</dbReference>
<evidence type="ECO:0000313" key="2">
    <source>
        <dbReference type="Proteomes" id="UP000218675"/>
    </source>
</evidence>
<reference evidence="1 2" key="1">
    <citation type="submission" date="2017-08" db="EMBL/GenBank/DDBJ databases">
        <title>Halomonas binhaiensis sp. nov., isolated from saline alkaline soil.</title>
        <authorList>
            <person name="Wang D."/>
            <person name="Zhang G."/>
        </authorList>
    </citation>
    <scope>NUCLEOTIDE SEQUENCE [LARGE SCALE GENOMIC DNA]</scope>
    <source>
        <strain evidence="1 2">WN018</strain>
    </source>
</reference>
<organism evidence="1 2">
    <name type="scientific">Vreelandella alkaliphila</name>
    <dbReference type="NCBI Taxonomy" id="272774"/>
    <lineage>
        <taxon>Bacteria</taxon>
        <taxon>Pseudomonadati</taxon>
        <taxon>Pseudomonadota</taxon>
        <taxon>Gammaproteobacteria</taxon>
        <taxon>Oceanospirillales</taxon>
        <taxon>Halomonadaceae</taxon>
        <taxon>Vreelandella</taxon>
    </lineage>
</organism>
<dbReference type="RefSeq" id="WP_038482774.1">
    <property type="nucleotide sequence ID" value="NZ_NSKA01000001.1"/>
</dbReference>
<evidence type="ECO:0000313" key="1">
    <source>
        <dbReference type="EMBL" id="PAU73121.1"/>
    </source>
</evidence>
<name>A0ABX4HKX2_9GAMM</name>
<accession>A0ABX4HKX2</accession>
<keyword evidence="2" id="KW-1185">Reference proteome</keyword>
<comment type="caution">
    <text evidence="1">The sequence shown here is derived from an EMBL/GenBank/DDBJ whole genome shotgun (WGS) entry which is preliminary data.</text>
</comment>
<protein>
    <submittedName>
        <fullName evidence="1">Uncharacterized protein</fullName>
    </submittedName>
</protein>